<dbReference type="SMART" id="SM00710">
    <property type="entry name" value="PbH1"/>
    <property type="match status" value="8"/>
</dbReference>
<dbReference type="InterPro" id="IPR011050">
    <property type="entry name" value="Pectin_lyase_fold/virulence"/>
</dbReference>
<dbReference type="PANTHER" id="PTHR31339:SF9">
    <property type="entry name" value="PLASMIN AND FIBRONECTIN-BINDING PROTEIN A"/>
    <property type="match status" value="1"/>
</dbReference>
<protein>
    <submittedName>
        <fullName evidence="4">Glycoside hydrolase family 28 protein</fullName>
    </submittedName>
</protein>
<organism evidence="4 5">
    <name type="scientific">Mucilaginibacter ginsenosidivorax</name>
    <dbReference type="NCBI Taxonomy" id="862126"/>
    <lineage>
        <taxon>Bacteria</taxon>
        <taxon>Pseudomonadati</taxon>
        <taxon>Bacteroidota</taxon>
        <taxon>Sphingobacteriia</taxon>
        <taxon>Sphingobacteriales</taxon>
        <taxon>Sphingobacteriaceae</taxon>
        <taxon>Mucilaginibacter</taxon>
    </lineage>
</organism>
<gene>
    <name evidence="4" type="ORF">FSB76_04205</name>
</gene>
<feature type="chain" id="PRO_5023108533" evidence="1">
    <location>
        <begin position="26"/>
        <end position="518"/>
    </location>
</feature>
<dbReference type="SUPFAM" id="SSF51126">
    <property type="entry name" value="Pectin lyase-like"/>
    <property type="match status" value="1"/>
</dbReference>
<evidence type="ECO:0000259" key="2">
    <source>
        <dbReference type="Pfam" id="PF12708"/>
    </source>
</evidence>
<dbReference type="InterPro" id="IPR024535">
    <property type="entry name" value="RHGA/B-epi-like_pectate_lyase"/>
</dbReference>
<dbReference type="Proteomes" id="UP000321362">
    <property type="component" value="Chromosome"/>
</dbReference>
<keyword evidence="1" id="KW-0732">Signal</keyword>
<proteinExistence type="predicted"/>
<keyword evidence="5" id="KW-1185">Reference proteome</keyword>
<evidence type="ECO:0000256" key="1">
    <source>
        <dbReference type="SAM" id="SignalP"/>
    </source>
</evidence>
<dbReference type="EMBL" id="CP042437">
    <property type="protein sequence ID" value="QEC75183.1"/>
    <property type="molecule type" value="Genomic_DNA"/>
</dbReference>
<feature type="signal peptide" evidence="1">
    <location>
        <begin position="1"/>
        <end position="25"/>
    </location>
</feature>
<dbReference type="Pfam" id="PF12708">
    <property type="entry name" value="Pect-lyase_RHGA_epim"/>
    <property type="match status" value="1"/>
</dbReference>
<dbReference type="Gene3D" id="2.160.20.10">
    <property type="entry name" value="Single-stranded right-handed beta-helix, Pectin lyase-like"/>
    <property type="match status" value="1"/>
</dbReference>
<dbReference type="AlphaFoldDB" id="A0A5B8VV82"/>
<dbReference type="InterPro" id="IPR039448">
    <property type="entry name" value="Beta_helix"/>
</dbReference>
<feature type="domain" description="Right handed beta helix" evidence="3">
    <location>
        <begin position="171"/>
        <end position="266"/>
    </location>
</feature>
<dbReference type="GO" id="GO:0016787">
    <property type="term" value="F:hydrolase activity"/>
    <property type="evidence" value="ECO:0007669"/>
    <property type="project" value="UniProtKB-KW"/>
</dbReference>
<dbReference type="PANTHER" id="PTHR31339">
    <property type="entry name" value="PECTIN LYASE-RELATED"/>
    <property type="match status" value="1"/>
</dbReference>
<dbReference type="OrthoDB" id="9795222at2"/>
<sequence>MKKHNPVTGILFTLLFFFYGLTAYAGAFPAPETSPYNVKLYGVKGDGKTIDTKGINKAIEVAAAAGGGTVYFPAGNYLCGSIHLQNNISLYIDQGATIVAAPIADESGYDLPEDKIDNKYQDFGHRHWHNSLIWGENLHDISILGPGTLWGKDLVRSNKGEDDKRPNKTISLYLCRNVIIKDISILHGGWFGILATGIDNFTIDNVKMDTNRDGMDIDCCRNVRISNCSVNSPYDDGICLKSTFGLGFARATENVTITNCQVSGYDEGSFLDGTFKRNEKKYSDGNPTGRIKMGTESNGGFKNVTISNCVFDYCRGLALETVDGALLEDVTITNITMRDIVNAPIFVRLGARMRGPEGTPVGVLRRVIISNVVCYNADNKHGAIISGIPGHDIEDLWLSNIRIYYKGGGTKEQSTREVPGLEKEYPEPYRFGTMPSYGFFIRNVKDLKMNDVEVSYIDEDLRPAFILDHVTGADFQHIKAQKAANAPAFVLNEVKDFNIYNSFPVANTRMADVNKKEL</sequence>
<name>A0A5B8VV82_9SPHI</name>
<feature type="domain" description="Rhamnogalacturonase A/B/Epimerase-like pectate lyase" evidence="2">
    <location>
        <begin position="37"/>
        <end position="87"/>
    </location>
</feature>
<dbReference type="KEGG" id="mgk:FSB76_04205"/>
<dbReference type="RefSeq" id="WP_147052337.1">
    <property type="nucleotide sequence ID" value="NZ_CP042437.1"/>
</dbReference>
<keyword evidence="4" id="KW-0378">Hydrolase</keyword>
<dbReference type="Pfam" id="PF13229">
    <property type="entry name" value="Beta_helix"/>
    <property type="match status" value="1"/>
</dbReference>
<evidence type="ECO:0000259" key="3">
    <source>
        <dbReference type="Pfam" id="PF13229"/>
    </source>
</evidence>
<accession>A0A5B8VV82</accession>
<evidence type="ECO:0000313" key="5">
    <source>
        <dbReference type="Proteomes" id="UP000321362"/>
    </source>
</evidence>
<dbReference type="InterPro" id="IPR012334">
    <property type="entry name" value="Pectin_lyas_fold"/>
</dbReference>
<dbReference type="InterPro" id="IPR006626">
    <property type="entry name" value="PbH1"/>
</dbReference>
<evidence type="ECO:0000313" key="4">
    <source>
        <dbReference type="EMBL" id="QEC75183.1"/>
    </source>
</evidence>
<reference evidence="4 5" key="1">
    <citation type="journal article" date="2013" name="J. Microbiol.">
        <title>Mucilaginibacter ginsenosidivorax sp. nov., with ginsenoside converting activity isolated from sediment.</title>
        <authorList>
            <person name="Kim J.K."/>
            <person name="Choi T.E."/>
            <person name="Liu Q.M."/>
            <person name="Park H.Y."/>
            <person name="Yi T.H."/>
            <person name="Yoon M.H."/>
            <person name="Kim S.C."/>
            <person name="Im W.T."/>
        </authorList>
    </citation>
    <scope>NUCLEOTIDE SEQUENCE [LARGE SCALE GENOMIC DNA]</scope>
    <source>
        <strain evidence="4 5">KHI28</strain>
    </source>
</reference>
<dbReference type="InterPro" id="IPR051801">
    <property type="entry name" value="GH28_Enzymes"/>
</dbReference>